<proteinExistence type="predicted"/>
<organism evidence="1 2">
    <name type="scientific">Smallanthus sonchifolius</name>
    <dbReference type="NCBI Taxonomy" id="185202"/>
    <lineage>
        <taxon>Eukaryota</taxon>
        <taxon>Viridiplantae</taxon>
        <taxon>Streptophyta</taxon>
        <taxon>Embryophyta</taxon>
        <taxon>Tracheophyta</taxon>
        <taxon>Spermatophyta</taxon>
        <taxon>Magnoliopsida</taxon>
        <taxon>eudicotyledons</taxon>
        <taxon>Gunneridae</taxon>
        <taxon>Pentapetalae</taxon>
        <taxon>asterids</taxon>
        <taxon>campanulids</taxon>
        <taxon>Asterales</taxon>
        <taxon>Asteraceae</taxon>
        <taxon>Asteroideae</taxon>
        <taxon>Heliantheae alliance</taxon>
        <taxon>Millerieae</taxon>
        <taxon>Smallanthus</taxon>
    </lineage>
</organism>
<accession>A0ACB9EU55</accession>
<reference evidence="2" key="1">
    <citation type="journal article" date="2022" name="Mol. Ecol. Resour.">
        <title>The genomes of chicory, endive, great burdock and yacon provide insights into Asteraceae palaeo-polyploidization history and plant inulin production.</title>
        <authorList>
            <person name="Fan W."/>
            <person name="Wang S."/>
            <person name="Wang H."/>
            <person name="Wang A."/>
            <person name="Jiang F."/>
            <person name="Liu H."/>
            <person name="Zhao H."/>
            <person name="Xu D."/>
            <person name="Zhang Y."/>
        </authorList>
    </citation>
    <scope>NUCLEOTIDE SEQUENCE [LARGE SCALE GENOMIC DNA]</scope>
    <source>
        <strain evidence="2">cv. Yunnan</strain>
    </source>
</reference>
<sequence>MVVEWKDEFVVVCGLVGFVLIGRKLISKCLMKQEQDLEACILCFEMNSGSIVYLVAYTKYTSADINPITLGRSLLVSISGLLQLILVVLDTWYCIQVLKGMEQSFKRKLEEERVAVEAHLTEDGVNDALALNKVDIGIVVADTINAARGMSAIVLTKSGLSVIVSVVLTSIANFLRMNNYIILSPSVSSLDSCSLL</sequence>
<name>A0ACB9EU55_9ASTR</name>
<evidence type="ECO:0000313" key="2">
    <source>
        <dbReference type="Proteomes" id="UP001056120"/>
    </source>
</evidence>
<reference evidence="1 2" key="2">
    <citation type="journal article" date="2022" name="Mol. Ecol. Resour.">
        <title>The genomes of chicory, endive, great burdock and yacon provide insights into Asteraceae paleo-polyploidization history and plant inulin production.</title>
        <authorList>
            <person name="Fan W."/>
            <person name="Wang S."/>
            <person name="Wang H."/>
            <person name="Wang A."/>
            <person name="Jiang F."/>
            <person name="Liu H."/>
            <person name="Zhao H."/>
            <person name="Xu D."/>
            <person name="Zhang Y."/>
        </authorList>
    </citation>
    <scope>NUCLEOTIDE SEQUENCE [LARGE SCALE GENOMIC DNA]</scope>
    <source>
        <strain evidence="2">cv. Yunnan</strain>
        <tissue evidence="1">Leaves</tissue>
    </source>
</reference>
<protein>
    <submittedName>
        <fullName evidence="1">Uncharacterized protein</fullName>
    </submittedName>
</protein>
<comment type="caution">
    <text evidence="1">The sequence shown here is derived from an EMBL/GenBank/DDBJ whole genome shotgun (WGS) entry which is preliminary data.</text>
</comment>
<keyword evidence="2" id="KW-1185">Reference proteome</keyword>
<evidence type="ECO:0000313" key="1">
    <source>
        <dbReference type="EMBL" id="KAI3762155.1"/>
    </source>
</evidence>
<dbReference type="EMBL" id="CM042034">
    <property type="protein sequence ID" value="KAI3762155.1"/>
    <property type="molecule type" value="Genomic_DNA"/>
</dbReference>
<gene>
    <name evidence="1" type="ORF">L1987_52578</name>
</gene>
<dbReference type="Proteomes" id="UP001056120">
    <property type="component" value="Linkage Group LG17"/>
</dbReference>